<evidence type="ECO:0008006" key="4">
    <source>
        <dbReference type="Google" id="ProtNLM"/>
    </source>
</evidence>
<dbReference type="WBParaSite" id="TCONS_00013649.p1">
    <property type="protein sequence ID" value="TCONS_00013649.p1"/>
    <property type="gene ID" value="XLOC_008458"/>
</dbReference>
<evidence type="ECO:0000313" key="3">
    <source>
        <dbReference type="WBParaSite" id="TCONS_00013649.p1"/>
    </source>
</evidence>
<sequence>MGDRRLKLTEVAEDVGISKERVDHILVHILGLKKLPARWVPRSLSPSQKLQRLMISENCLALYEFNPEDFLRRFVTVDKTWIYHYTPETKKQSKQWTAKGKPAPKKQKVFHRQGK</sequence>
<dbReference type="InterPro" id="IPR036397">
    <property type="entry name" value="RNaseH_sf"/>
</dbReference>
<evidence type="ECO:0000313" key="2">
    <source>
        <dbReference type="Proteomes" id="UP000035681"/>
    </source>
</evidence>
<proteinExistence type="predicted"/>
<reference evidence="3" key="1">
    <citation type="submission" date="2024-02" db="UniProtKB">
        <authorList>
            <consortium name="WormBaseParasite"/>
        </authorList>
    </citation>
    <scope>IDENTIFICATION</scope>
</reference>
<dbReference type="GO" id="GO:0003676">
    <property type="term" value="F:nucleic acid binding"/>
    <property type="evidence" value="ECO:0007669"/>
    <property type="project" value="InterPro"/>
</dbReference>
<dbReference type="AlphaFoldDB" id="A0AAF5DIU6"/>
<protein>
    <recommendedName>
        <fullName evidence="4">Histone-lysine N-methyltransferase SETMAR</fullName>
    </recommendedName>
</protein>
<accession>A0AAF5DIU6</accession>
<name>A0AAF5DIU6_STRER</name>
<dbReference type="PANTHER" id="PTHR46060">
    <property type="entry name" value="MARINER MOS1 TRANSPOSASE-LIKE PROTEIN"/>
    <property type="match status" value="1"/>
</dbReference>
<dbReference type="Gene3D" id="3.30.420.10">
    <property type="entry name" value="Ribonuclease H-like superfamily/Ribonuclease H"/>
    <property type="match status" value="1"/>
</dbReference>
<keyword evidence="2" id="KW-1185">Reference proteome</keyword>
<feature type="region of interest" description="Disordered" evidence="1">
    <location>
        <begin position="90"/>
        <end position="115"/>
    </location>
</feature>
<dbReference type="InterPro" id="IPR052709">
    <property type="entry name" value="Transposase-MT_Hybrid"/>
</dbReference>
<evidence type="ECO:0000256" key="1">
    <source>
        <dbReference type="SAM" id="MobiDB-lite"/>
    </source>
</evidence>
<feature type="compositionally biased region" description="Basic residues" evidence="1">
    <location>
        <begin position="102"/>
        <end position="115"/>
    </location>
</feature>
<dbReference type="Proteomes" id="UP000035681">
    <property type="component" value="Unplaced"/>
</dbReference>
<dbReference type="PANTHER" id="PTHR46060:SF1">
    <property type="entry name" value="MARINER MOS1 TRANSPOSASE-LIKE PROTEIN"/>
    <property type="match status" value="1"/>
</dbReference>
<organism evidence="2 3">
    <name type="scientific">Strongyloides stercoralis</name>
    <name type="common">Threadworm</name>
    <dbReference type="NCBI Taxonomy" id="6248"/>
    <lineage>
        <taxon>Eukaryota</taxon>
        <taxon>Metazoa</taxon>
        <taxon>Ecdysozoa</taxon>
        <taxon>Nematoda</taxon>
        <taxon>Chromadorea</taxon>
        <taxon>Rhabditida</taxon>
        <taxon>Tylenchina</taxon>
        <taxon>Panagrolaimomorpha</taxon>
        <taxon>Strongyloidoidea</taxon>
        <taxon>Strongyloididae</taxon>
        <taxon>Strongyloides</taxon>
    </lineage>
</organism>